<gene>
    <name evidence="1" type="ORF">M9Y10_011691</name>
</gene>
<dbReference type="Proteomes" id="UP001470230">
    <property type="component" value="Unassembled WGS sequence"/>
</dbReference>
<proteinExistence type="predicted"/>
<name>A0ABR2IL49_9EUKA</name>
<comment type="caution">
    <text evidence="1">The sequence shown here is derived from an EMBL/GenBank/DDBJ whole genome shotgun (WGS) entry which is preliminary data.</text>
</comment>
<sequence length="349" mass="40974">MLENHFNEQESDIARARSSRSWCIPDPPELFTNSYNYLCHYLWFEKKFPKLNENSFINDFIQTFVKRPEKEADTSFDAFKKSFDGYVKFDIAHDSPELRKFPIIDYNDEKWRILGGIYISNYASTIIEKSSKIISGFLLDTTFMALPTFVTAILMASIYNVGVPIAFSFSLTESEEIYQRIYDTFYQKLMIDLSKYKFESDQGKALKAFFTKNKIQNLVCNRHLLVGLKSNIFNFQIGTIVKCRCQKDFDTCIAAYSEEFNQFLFQYKEINNNKEFIKKKKELLNASEKVGLTFIEKVEISDKERWEQVSLLKRIPQAMPSTTNSLESSHGHINENVKRRRNFFNAMKK</sequence>
<keyword evidence="2" id="KW-1185">Reference proteome</keyword>
<organism evidence="1 2">
    <name type="scientific">Tritrichomonas musculus</name>
    <dbReference type="NCBI Taxonomy" id="1915356"/>
    <lineage>
        <taxon>Eukaryota</taxon>
        <taxon>Metamonada</taxon>
        <taxon>Parabasalia</taxon>
        <taxon>Tritrichomonadida</taxon>
        <taxon>Tritrichomonadidae</taxon>
        <taxon>Tritrichomonas</taxon>
    </lineage>
</organism>
<reference evidence="1 2" key="1">
    <citation type="submission" date="2024-04" db="EMBL/GenBank/DDBJ databases">
        <title>Tritrichomonas musculus Genome.</title>
        <authorList>
            <person name="Alves-Ferreira E."/>
            <person name="Grigg M."/>
            <person name="Lorenzi H."/>
            <person name="Galac M."/>
        </authorList>
    </citation>
    <scope>NUCLEOTIDE SEQUENCE [LARGE SCALE GENOMIC DNA]</scope>
    <source>
        <strain evidence="1 2">EAF2021</strain>
    </source>
</reference>
<evidence type="ECO:0000313" key="2">
    <source>
        <dbReference type="Proteomes" id="UP001470230"/>
    </source>
</evidence>
<evidence type="ECO:0008006" key="3">
    <source>
        <dbReference type="Google" id="ProtNLM"/>
    </source>
</evidence>
<protein>
    <recommendedName>
        <fullName evidence="3">MULE transposase domain-containing protein</fullName>
    </recommendedName>
</protein>
<dbReference type="EMBL" id="JAPFFF010000017">
    <property type="protein sequence ID" value="KAK8863997.1"/>
    <property type="molecule type" value="Genomic_DNA"/>
</dbReference>
<evidence type="ECO:0000313" key="1">
    <source>
        <dbReference type="EMBL" id="KAK8863997.1"/>
    </source>
</evidence>
<accession>A0ABR2IL49</accession>